<dbReference type="Proteomes" id="UP001300672">
    <property type="component" value="Chromosome"/>
</dbReference>
<dbReference type="AlphaFoldDB" id="A0AA95H457"/>
<comment type="subcellular location">
    <subcellularLocation>
        <location evidence="1">Membrane</location>
        <topology evidence="1">Multi-pass membrane protein</topology>
    </subcellularLocation>
</comment>
<feature type="transmembrane region" description="Helical" evidence="6">
    <location>
        <begin position="333"/>
        <end position="357"/>
    </location>
</feature>
<evidence type="ECO:0000256" key="1">
    <source>
        <dbReference type="ARBA" id="ARBA00004141"/>
    </source>
</evidence>
<keyword evidence="4 6" id="KW-1133">Transmembrane helix</keyword>
<organism evidence="7">
    <name type="scientific">Candidatus Thiocaldithrix dubininis</name>
    <dbReference type="NCBI Taxonomy" id="3080823"/>
    <lineage>
        <taxon>Bacteria</taxon>
        <taxon>Pseudomonadati</taxon>
        <taxon>Pseudomonadota</taxon>
        <taxon>Gammaproteobacteria</taxon>
        <taxon>Thiotrichales</taxon>
        <taxon>Thiotrichaceae</taxon>
        <taxon>Candidatus Thiocaldithrix</taxon>
    </lineage>
</organism>
<gene>
    <name evidence="7" type="ORF">QJT80_11300</name>
</gene>
<comment type="similarity">
    <text evidence="2">Belongs to the autoinducer-2 exporter (AI-2E) (TC 2.A.86) family.</text>
</comment>
<dbReference type="GO" id="GO:0016020">
    <property type="term" value="C:membrane"/>
    <property type="evidence" value="ECO:0007669"/>
    <property type="project" value="UniProtKB-SubCell"/>
</dbReference>
<feature type="transmembrane region" description="Helical" evidence="6">
    <location>
        <begin position="306"/>
        <end position="326"/>
    </location>
</feature>
<feature type="transmembrane region" description="Helical" evidence="6">
    <location>
        <begin position="34"/>
        <end position="60"/>
    </location>
</feature>
<feature type="transmembrane region" description="Helical" evidence="6">
    <location>
        <begin position="221"/>
        <end position="240"/>
    </location>
</feature>
<dbReference type="PANTHER" id="PTHR21716:SF62">
    <property type="entry name" value="TRANSPORT PROTEIN YDBI-RELATED"/>
    <property type="match status" value="1"/>
</dbReference>
<feature type="transmembrane region" description="Helical" evidence="6">
    <location>
        <begin position="283"/>
        <end position="300"/>
    </location>
</feature>
<protein>
    <submittedName>
        <fullName evidence="7">AI-2E family transporter</fullName>
    </submittedName>
</protein>
<reference evidence="7" key="1">
    <citation type="journal article" date="2023" name="Int. J. Mol. Sci.">
        <title>Metagenomics Revealed a New Genus 'Candidatus Thiocaldithrix dubininis' gen. nov., sp. nov. and a New Species 'Candidatus Thiothrix putei' sp. nov. in the Family Thiotrichaceae, Some Members of Which Have Traits of Both Na+- and H+-Motive Energetics.</title>
        <authorList>
            <person name="Ravin N.V."/>
            <person name="Muntyan M.S."/>
            <person name="Smolyakov D.D."/>
            <person name="Rudenko T.S."/>
            <person name="Beletsky A.V."/>
            <person name="Mardanov A.V."/>
            <person name="Grabovich M.Y."/>
        </authorList>
    </citation>
    <scope>NUCLEOTIDE SEQUENCE</scope>
    <source>
        <strain evidence="7">GKL-01</strain>
    </source>
</reference>
<dbReference type="EMBL" id="CP124755">
    <property type="protein sequence ID" value="WGZ90080.1"/>
    <property type="molecule type" value="Genomic_DNA"/>
</dbReference>
<reference evidence="7" key="2">
    <citation type="submission" date="2023-04" db="EMBL/GenBank/DDBJ databases">
        <authorList>
            <person name="Beletskiy A.V."/>
            <person name="Mardanov A.V."/>
            <person name="Ravin N.V."/>
        </authorList>
    </citation>
    <scope>NUCLEOTIDE SEQUENCE</scope>
    <source>
        <strain evidence="7">GKL-01</strain>
    </source>
</reference>
<evidence type="ECO:0000313" key="7">
    <source>
        <dbReference type="EMBL" id="WGZ90080.1"/>
    </source>
</evidence>
<keyword evidence="3 6" id="KW-0812">Transmembrane</keyword>
<feature type="transmembrane region" description="Helical" evidence="6">
    <location>
        <begin position="377"/>
        <end position="405"/>
    </location>
</feature>
<dbReference type="GO" id="GO:0055085">
    <property type="term" value="P:transmembrane transport"/>
    <property type="evidence" value="ECO:0007669"/>
    <property type="project" value="TreeGrafter"/>
</dbReference>
<keyword evidence="5 6" id="KW-0472">Membrane</keyword>
<feature type="transmembrane region" description="Helical" evidence="6">
    <location>
        <begin position="81"/>
        <end position="102"/>
    </location>
</feature>
<name>A0AA95H457_9GAMM</name>
<evidence type="ECO:0000256" key="6">
    <source>
        <dbReference type="SAM" id="Phobius"/>
    </source>
</evidence>
<dbReference type="KEGG" id="tdu:QJT80_11300"/>
<proteinExistence type="inferred from homology"/>
<evidence type="ECO:0000256" key="4">
    <source>
        <dbReference type="ARBA" id="ARBA00022989"/>
    </source>
</evidence>
<evidence type="ECO:0000256" key="3">
    <source>
        <dbReference type="ARBA" id="ARBA00022692"/>
    </source>
</evidence>
<dbReference type="Pfam" id="PF01594">
    <property type="entry name" value="AI-2E_transport"/>
    <property type="match status" value="1"/>
</dbReference>
<evidence type="ECO:0000256" key="2">
    <source>
        <dbReference type="ARBA" id="ARBA00009773"/>
    </source>
</evidence>
<dbReference type="PANTHER" id="PTHR21716">
    <property type="entry name" value="TRANSMEMBRANE PROTEIN"/>
    <property type="match status" value="1"/>
</dbReference>
<sequence length="427" mass="47697">MTTDEKTNRKALTAPTRLNRVSRWEHLLPLLSRILVWGIIFGVIALLSAFFPLMFLTFVFAYLQASVVDRLLRYFPNSRTLLVVINGILFLALVIGTTIFLAPQVYQQAAGFAKGFSTYVQRIDKEIITLSERYPVLQEALPELKKKTEEKPAPITVDTLNWSGMNPVTPPNPEPPSAWSFKESPTGKIIGMLTRPTDPNAVDKDPVRSYLDQLANISGKAFSVVSTFFLAFLFSFLIVLDLPHLTASVRDLENTRLRFIYVEVADNVYQFGKVLGSTMEAQFYIAMVNTLLTAIGLYMLGLGEHIAFLSVIVFLCSFIPVAGVFISSIPICLIALSIGGTQLMLASILMIVVIHIIEGYILNPLIYGARLRINPVIVLIILTISGKLFHLWGLILGVPICTYIFGHAIRYEKSEGRRLGLFKKRTH</sequence>
<accession>A0AA95H457</accession>
<dbReference type="InterPro" id="IPR002549">
    <property type="entry name" value="AI-2E-like"/>
</dbReference>
<evidence type="ECO:0000256" key="5">
    <source>
        <dbReference type="ARBA" id="ARBA00023136"/>
    </source>
</evidence>